<comment type="caution">
    <text evidence="2">The sequence shown here is derived from an EMBL/GenBank/DDBJ whole genome shotgun (WGS) entry which is preliminary data.</text>
</comment>
<keyword evidence="1" id="KW-0472">Membrane</keyword>
<keyword evidence="1" id="KW-0812">Transmembrane</keyword>
<proteinExistence type="predicted"/>
<dbReference type="EMBL" id="NESQ01000042">
    <property type="protein sequence ID" value="PUU81645.1"/>
    <property type="molecule type" value="Genomic_DNA"/>
</dbReference>
<organism evidence="2 3">
    <name type="scientific">Tuber borchii</name>
    <name type="common">White truffle</name>
    <dbReference type="NCBI Taxonomy" id="42251"/>
    <lineage>
        <taxon>Eukaryota</taxon>
        <taxon>Fungi</taxon>
        <taxon>Dikarya</taxon>
        <taxon>Ascomycota</taxon>
        <taxon>Pezizomycotina</taxon>
        <taxon>Pezizomycetes</taxon>
        <taxon>Pezizales</taxon>
        <taxon>Tuberaceae</taxon>
        <taxon>Tuber</taxon>
    </lineage>
</organism>
<keyword evidence="3" id="KW-1185">Reference proteome</keyword>
<dbReference type="AlphaFoldDB" id="A0A2T7A1U3"/>
<evidence type="ECO:0000256" key="1">
    <source>
        <dbReference type="SAM" id="Phobius"/>
    </source>
</evidence>
<sequence>MTAGLVLIYIYDTVQVDTCNVLFFLPVFFLFFCLLLRLDITHFFCLATLKITFSFYFPCFLAFSLISRSSFPNMFLSLMRVFMFISVFSRNND</sequence>
<gene>
    <name evidence="2" type="ORF">B9Z19DRAFT_1076640</name>
</gene>
<evidence type="ECO:0000313" key="3">
    <source>
        <dbReference type="Proteomes" id="UP000244722"/>
    </source>
</evidence>
<reference evidence="2 3" key="1">
    <citation type="submission" date="2017-04" db="EMBL/GenBank/DDBJ databases">
        <title>Draft genome sequence of Tuber borchii Vittad., a whitish edible truffle.</title>
        <authorList>
            <consortium name="DOE Joint Genome Institute"/>
            <person name="Murat C."/>
            <person name="Kuo A."/>
            <person name="Barry K.W."/>
            <person name="Clum A."/>
            <person name="Dockter R.B."/>
            <person name="Fauchery L."/>
            <person name="Iotti M."/>
            <person name="Kohler A."/>
            <person name="Labutti K."/>
            <person name="Lindquist E.A."/>
            <person name="Lipzen A."/>
            <person name="Ohm R.A."/>
            <person name="Wang M."/>
            <person name="Grigoriev I.V."/>
            <person name="Zambonelli A."/>
            <person name="Martin F.M."/>
        </authorList>
    </citation>
    <scope>NUCLEOTIDE SEQUENCE [LARGE SCALE GENOMIC DNA]</scope>
    <source>
        <strain evidence="2 3">Tbo3840</strain>
    </source>
</reference>
<dbReference type="Proteomes" id="UP000244722">
    <property type="component" value="Unassembled WGS sequence"/>
</dbReference>
<feature type="non-terminal residue" evidence="2">
    <location>
        <position position="1"/>
    </location>
</feature>
<protein>
    <submittedName>
        <fullName evidence="2">Uncharacterized protein</fullName>
    </submittedName>
</protein>
<keyword evidence="1" id="KW-1133">Transmembrane helix</keyword>
<name>A0A2T7A1U3_TUBBO</name>
<feature type="transmembrane region" description="Helical" evidence="1">
    <location>
        <begin position="43"/>
        <end position="65"/>
    </location>
</feature>
<accession>A0A2T7A1U3</accession>
<feature type="transmembrane region" description="Helical" evidence="1">
    <location>
        <begin position="20"/>
        <end position="36"/>
    </location>
</feature>
<evidence type="ECO:0000313" key="2">
    <source>
        <dbReference type="EMBL" id="PUU81645.1"/>
    </source>
</evidence>